<gene>
    <name evidence="4" type="ORF">A1Q2_05888</name>
</gene>
<feature type="compositionally biased region" description="Polar residues" evidence="1">
    <location>
        <begin position="194"/>
        <end position="215"/>
    </location>
</feature>
<feature type="region of interest" description="Disordered" evidence="1">
    <location>
        <begin position="194"/>
        <end position="251"/>
    </location>
</feature>
<feature type="transmembrane region" description="Helical" evidence="2">
    <location>
        <begin position="258"/>
        <end position="282"/>
    </location>
</feature>
<dbReference type="InParanoid" id="K1V739"/>
<proteinExistence type="predicted"/>
<evidence type="ECO:0000313" key="4">
    <source>
        <dbReference type="EMBL" id="EKC99809.1"/>
    </source>
</evidence>
<name>K1V739_TRIAC</name>
<organism evidence="4 5">
    <name type="scientific">Trichosporon asahii var. asahii (strain CBS 8904)</name>
    <name type="common">Yeast</name>
    <dbReference type="NCBI Taxonomy" id="1220162"/>
    <lineage>
        <taxon>Eukaryota</taxon>
        <taxon>Fungi</taxon>
        <taxon>Dikarya</taxon>
        <taxon>Basidiomycota</taxon>
        <taxon>Agaricomycotina</taxon>
        <taxon>Tremellomycetes</taxon>
        <taxon>Trichosporonales</taxon>
        <taxon>Trichosporonaceae</taxon>
        <taxon>Trichosporon</taxon>
    </lineage>
</organism>
<feature type="compositionally biased region" description="Low complexity" evidence="1">
    <location>
        <begin position="32"/>
        <end position="60"/>
    </location>
</feature>
<protein>
    <submittedName>
        <fullName evidence="4">Uncharacterized protein</fullName>
    </submittedName>
</protein>
<evidence type="ECO:0000256" key="1">
    <source>
        <dbReference type="SAM" id="MobiDB-lite"/>
    </source>
</evidence>
<feature type="region of interest" description="Disordered" evidence="1">
    <location>
        <begin position="26"/>
        <end position="81"/>
    </location>
</feature>
<comment type="caution">
    <text evidence="4">The sequence shown here is derived from an EMBL/GenBank/DDBJ whole genome shotgun (WGS) entry which is preliminary data.</text>
</comment>
<evidence type="ECO:0000256" key="3">
    <source>
        <dbReference type="SAM" id="SignalP"/>
    </source>
</evidence>
<reference evidence="4 5" key="1">
    <citation type="journal article" date="2012" name="Eukaryot. Cell">
        <title>Genome sequence of the Trichosporon asahii environmental strain CBS 8904.</title>
        <authorList>
            <person name="Yang R.Y."/>
            <person name="Li H.T."/>
            <person name="Zhu H."/>
            <person name="Zhou G.P."/>
            <person name="Wang M."/>
            <person name="Wang L."/>
        </authorList>
    </citation>
    <scope>NUCLEOTIDE SEQUENCE [LARGE SCALE GENOMIC DNA]</scope>
    <source>
        <strain evidence="4 5">CBS 8904</strain>
    </source>
</reference>
<keyword evidence="5" id="KW-1185">Reference proteome</keyword>
<evidence type="ECO:0000256" key="2">
    <source>
        <dbReference type="SAM" id="Phobius"/>
    </source>
</evidence>
<dbReference type="EMBL" id="AMBO01000361">
    <property type="protein sequence ID" value="EKC99809.1"/>
    <property type="molecule type" value="Genomic_DNA"/>
</dbReference>
<dbReference type="HOGENOM" id="CLU_991077_0_0_1"/>
<feature type="compositionally biased region" description="Low complexity" evidence="1">
    <location>
        <begin position="239"/>
        <end position="251"/>
    </location>
</feature>
<dbReference type="AlphaFoldDB" id="K1V739"/>
<feature type="chain" id="PRO_5003851658" evidence="3">
    <location>
        <begin position="19"/>
        <end position="283"/>
    </location>
</feature>
<keyword evidence="2" id="KW-0472">Membrane</keyword>
<sequence length="283" mass="28447">MRLSLTTLLLLLATSILAQDTADVAGENDVMGGTDPTPTDGGEGDAAPTPAADSGDATDTGEGGGGGTGSTGADDNSLENTKDLTQPWNITYFTYPTRNNYWVNDNENKATWAPVNVATNLMLSHSNTSMLPQRIMLQQNIPGGVGTFATKITGYTPGNNYLLVLSIAGNPDQKLAQSQGFYIKANGTAAPQQVTAQGNQATASAVSNGGSTQPGSGDPAKMQQENAAPVDGGTGNGNGASASPNANAPAGHSAAERVGVWTGVGVAMGAMAAAVVAPLILLA</sequence>
<dbReference type="Proteomes" id="UP000006757">
    <property type="component" value="Unassembled WGS sequence"/>
</dbReference>
<keyword evidence="2" id="KW-1133">Transmembrane helix</keyword>
<accession>K1V739</accession>
<evidence type="ECO:0000313" key="5">
    <source>
        <dbReference type="Proteomes" id="UP000006757"/>
    </source>
</evidence>
<keyword evidence="2" id="KW-0812">Transmembrane</keyword>
<dbReference type="OrthoDB" id="2595693at2759"/>
<feature type="compositionally biased region" description="Gly residues" evidence="1">
    <location>
        <begin position="61"/>
        <end position="70"/>
    </location>
</feature>
<keyword evidence="3" id="KW-0732">Signal</keyword>
<feature type="signal peptide" evidence="3">
    <location>
        <begin position="1"/>
        <end position="18"/>
    </location>
</feature>